<sequence length="1094" mass="124952">MNNLSFKKWNTLLGWTLFAIALVVYTLTVEPTLSFWDCGEYISTSAKLEVGHPPGAPLFQMAGAVVAMFATSPSKVALMVNMVSVLSSAFTILFMFWSLTLLLKSLTATFTDFTRDNATMVLGASAVGSLAFLFSDSFWFNATEAEVYAMASLFIAILLWTGLKWGEEMHTPRGNKWLLIISLLIGLSFGVHFMALLTIPSIGFIYYFKNYKTVTVKNFIIANIVMVAVLFFVFGFLLPYTLALFGKTEIFMVNSLGLPFNSGTIFVFLLIAAFFYFGLRYTQKKELPLYNTILLCLLFILIGFSTWLMLPIRANANVVINENNPANAADVLAYYNREQYPQQRTFYGPMYTEGYAGLDKDKPYTDSKPNYEANLKTGKYEIVNNYKNAEQNPDERHSGFLPRMGATDKGANYMNFVGPPKFKIDPDYDFSQDLMQSGIDLETLSDEQAGMAISQARGQLEQVIGEFKNAYARGEIGNTEYDKFLNSYKDYLLIEKPSFGQNMSFMFEYQFGYMYWRYLMWNFTGRQNDEQGRYGYQDGNWISGIGFIDDAHLGPQEHISDDMRNNKARNTYFFIPFILGVVGMIYHARKDAKSFYVLLALFLFTGIALKIFLNERPFEPRERDYALVGSFYVFALWIAFGVYALFDGLKNYLKPKIAVPVVLAATMIGAPLLMAAQNWDDHDRSGRYTALSMAKAYLDSCDPNAILFTIGDNDTFPLWYAQEVEGYRTDVRVVCTTLFAQDWYIDSMKRKAHESDPMPISFTHDQYVDGTRNYMLYVPRTEDRISVNDFMKFISTNDERAKIELNNGQKTNIYPSNKISFPVDRNAIIQNKVVSPQRYDSIVKSIDIDLPKSAIYKNALMMLDIIRNNNWKRPIYFSGGNSDDSEIAWMNNYLQQDGLVLKLVPIKTQQPKDATALDMGYIEPNDMFNKVSKWDWGNSGSPDIYVDPQSRRNSISFRMTLARLMQALIDANEPQKARKVIDMALTNMPVDNYGFYFISEPFAGGYYKVGDKAAARKLLTQLIGKYKGSLNYYASQPISMQNINARDIVRDIEQYRSLLIVMQENNDAGFYNSNKKQFNTYVQRFRQFGLEAEK</sequence>
<gene>
    <name evidence="2" type="ORF">Q766_03735</name>
</gene>
<evidence type="ECO:0000313" key="3">
    <source>
        <dbReference type="Proteomes" id="UP000030111"/>
    </source>
</evidence>
<feature type="transmembrane region" description="Helical" evidence="1">
    <location>
        <begin position="657"/>
        <end position="676"/>
    </location>
</feature>
<feature type="transmembrane region" description="Helical" evidence="1">
    <location>
        <begin position="76"/>
        <end position="97"/>
    </location>
</feature>
<evidence type="ECO:0008006" key="4">
    <source>
        <dbReference type="Google" id="ProtNLM"/>
    </source>
</evidence>
<feature type="transmembrane region" description="Helical" evidence="1">
    <location>
        <begin position="177"/>
        <end position="207"/>
    </location>
</feature>
<accession>A0A0A2MRF6</accession>
<feature type="transmembrane region" description="Helical" evidence="1">
    <location>
        <begin position="625"/>
        <end position="645"/>
    </location>
</feature>
<feature type="transmembrane region" description="Helical" evidence="1">
    <location>
        <begin position="50"/>
        <end position="69"/>
    </location>
</feature>
<evidence type="ECO:0000313" key="2">
    <source>
        <dbReference type="EMBL" id="KGO94058.1"/>
    </source>
</evidence>
<dbReference type="EMBL" id="JRLY01000002">
    <property type="protein sequence ID" value="KGO94058.1"/>
    <property type="molecule type" value="Genomic_DNA"/>
</dbReference>
<dbReference type="Proteomes" id="UP000030111">
    <property type="component" value="Unassembled WGS sequence"/>
</dbReference>
<dbReference type="AlphaFoldDB" id="A0A0A2MRF6"/>
<feature type="transmembrane region" description="Helical" evidence="1">
    <location>
        <begin position="258"/>
        <end position="277"/>
    </location>
</feature>
<name>A0A0A2MRF6_9FLAO</name>
<evidence type="ECO:0000256" key="1">
    <source>
        <dbReference type="SAM" id="Phobius"/>
    </source>
</evidence>
<feature type="transmembrane region" description="Helical" evidence="1">
    <location>
        <begin position="117"/>
        <end position="135"/>
    </location>
</feature>
<dbReference type="PANTHER" id="PTHR16214">
    <property type="entry name" value="TRANSMEMBRANE PROTEIN 260"/>
    <property type="match status" value="1"/>
</dbReference>
<proteinExistence type="predicted"/>
<feature type="transmembrane region" description="Helical" evidence="1">
    <location>
        <begin position="147"/>
        <end position="165"/>
    </location>
</feature>
<dbReference type="eggNOG" id="COG1275">
    <property type="taxonomic scope" value="Bacteria"/>
</dbReference>
<organism evidence="2 3">
    <name type="scientific">Flavobacterium subsaxonicum WB 4.1-42 = DSM 21790</name>
    <dbReference type="NCBI Taxonomy" id="1121898"/>
    <lineage>
        <taxon>Bacteria</taxon>
        <taxon>Pseudomonadati</taxon>
        <taxon>Bacteroidota</taxon>
        <taxon>Flavobacteriia</taxon>
        <taxon>Flavobacteriales</taxon>
        <taxon>Flavobacteriaceae</taxon>
        <taxon>Flavobacterium</taxon>
    </lineage>
</organism>
<keyword evidence="1" id="KW-0472">Membrane</keyword>
<keyword evidence="1" id="KW-0812">Transmembrane</keyword>
<reference evidence="2 3" key="1">
    <citation type="submission" date="2013-09" db="EMBL/GenBank/DDBJ databases">
        <authorList>
            <person name="Zeng Z."/>
            <person name="Chen C."/>
        </authorList>
    </citation>
    <scope>NUCLEOTIDE SEQUENCE [LARGE SCALE GENOMIC DNA]</scope>
    <source>
        <strain evidence="2 3">WB 4.1-42</strain>
    </source>
</reference>
<dbReference type="Pfam" id="PF11028">
    <property type="entry name" value="TMEM260-like"/>
    <property type="match status" value="1"/>
</dbReference>
<comment type="caution">
    <text evidence="2">The sequence shown here is derived from an EMBL/GenBank/DDBJ whole genome shotgun (WGS) entry which is preliminary data.</text>
</comment>
<feature type="transmembrane region" description="Helical" evidence="1">
    <location>
        <begin position="595"/>
        <end position="613"/>
    </location>
</feature>
<keyword evidence="1" id="KW-1133">Transmembrane helix</keyword>
<dbReference type="InterPro" id="IPR021280">
    <property type="entry name" value="TMEM260-like"/>
</dbReference>
<feature type="transmembrane region" description="Helical" evidence="1">
    <location>
        <begin position="219"/>
        <end position="238"/>
    </location>
</feature>
<dbReference type="STRING" id="1121898.GCA_000422725_01807"/>
<dbReference type="PANTHER" id="PTHR16214:SF3">
    <property type="entry name" value="TRANSMEMBRANE PROTEIN 260"/>
    <property type="match status" value="1"/>
</dbReference>
<feature type="transmembrane region" description="Helical" evidence="1">
    <location>
        <begin position="571"/>
        <end position="588"/>
    </location>
</feature>
<dbReference type="RefSeq" id="WP_026990654.1">
    <property type="nucleotide sequence ID" value="NZ_AUGP01000017.1"/>
</dbReference>
<dbReference type="OrthoDB" id="9807602at2"/>
<dbReference type="InterPro" id="IPR052724">
    <property type="entry name" value="GT117_domain-containing"/>
</dbReference>
<keyword evidence="3" id="KW-1185">Reference proteome</keyword>
<protein>
    <recommendedName>
        <fullName evidence="4">Glycosyltransferase</fullName>
    </recommendedName>
</protein>
<feature type="transmembrane region" description="Helical" evidence="1">
    <location>
        <begin position="289"/>
        <end position="310"/>
    </location>
</feature>